<dbReference type="PANTHER" id="PTHR43792">
    <property type="entry name" value="GNAT FAMILY, PUTATIVE (AFU_ORTHOLOGUE AFUA_3G00765)-RELATED-RELATED"/>
    <property type="match status" value="1"/>
</dbReference>
<accession>A0ABT9CGK4</accession>
<dbReference type="Gene3D" id="3.40.630.30">
    <property type="match status" value="1"/>
</dbReference>
<dbReference type="InterPro" id="IPR051531">
    <property type="entry name" value="N-acetyltransferase"/>
</dbReference>
<evidence type="ECO:0000259" key="1">
    <source>
        <dbReference type="PROSITE" id="PS51186"/>
    </source>
</evidence>
<dbReference type="InterPro" id="IPR000182">
    <property type="entry name" value="GNAT_dom"/>
</dbReference>
<dbReference type="Pfam" id="PF13302">
    <property type="entry name" value="Acetyltransf_3"/>
    <property type="match status" value="1"/>
</dbReference>
<dbReference type="PANTHER" id="PTHR43792:SF9">
    <property type="entry name" value="RIBOSOMAL-PROTEIN-ALANINE ACETYLTRANSFERASE"/>
    <property type="match status" value="1"/>
</dbReference>
<gene>
    <name evidence="2" type="ORF">Q5741_18535</name>
</gene>
<comment type="caution">
    <text evidence="2">The sequence shown here is derived from an EMBL/GenBank/DDBJ whole genome shotgun (WGS) entry which is preliminary data.</text>
</comment>
<dbReference type="InterPro" id="IPR016181">
    <property type="entry name" value="Acyl_CoA_acyltransferase"/>
</dbReference>
<organism evidence="2 3">
    <name type="scientific">Paenibacillus lacisoli</name>
    <dbReference type="NCBI Taxonomy" id="3064525"/>
    <lineage>
        <taxon>Bacteria</taxon>
        <taxon>Bacillati</taxon>
        <taxon>Bacillota</taxon>
        <taxon>Bacilli</taxon>
        <taxon>Bacillales</taxon>
        <taxon>Paenibacillaceae</taxon>
        <taxon>Paenibacillus</taxon>
    </lineage>
</organism>
<reference evidence="2 3" key="1">
    <citation type="submission" date="2023-07" db="EMBL/GenBank/DDBJ databases">
        <title>Paenibacillus sp. JX-17 nov. isolated from soil.</title>
        <authorList>
            <person name="Wan Y."/>
            <person name="Liu B."/>
        </authorList>
    </citation>
    <scope>NUCLEOTIDE SEQUENCE [LARGE SCALE GENOMIC DNA]</scope>
    <source>
        <strain evidence="2 3">JX-17</strain>
    </source>
</reference>
<dbReference type="EMBL" id="JAUQTB010000015">
    <property type="protein sequence ID" value="MDO7908403.1"/>
    <property type="molecule type" value="Genomic_DNA"/>
</dbReference>
<dbReference type="SUPFAM" id="SSF55729">
    <property type="entry name" value="Acyl-CoA N-acyltransferases (Nat)"/>
    <property type="match status" value="1"/>
</dbReference>
<proteinExistence type="predicted"/>
<dbReference type="RefSeq" id="WP_305025623.1">
    <property type="nucleotide sequence ID" value="NZ_JAUQTB010000015.1"/>
</dbReference>
<keyword evidence="3" id="KW-1185">Reference proteome</keyword>
<name>A0ABT9CGK4_9BACL</name>
<dbReference type="Proteomes" id="UP001240171">
    <property type="component" value="Unassembled WGS sequence"/>
</dbReference>
<dbReference type="PROSITE" id="PS51186">
    <property type="entry name" value="GNAT"/>
    <property type="match status" value="1"/>
</dbReference>
<protein>
    <submittedName>
        <fullName evidence="2">GNAT family N-acetyltransferase</fullName>
    </submittedName>
</protein>
<sequence>MIQPLLLIECADVKLCEYRMEDAERITSIAQENEVSKFLPDWSVSLSQRQIWMEHYEIPENQRFKAAVMEGKHPGQLRLRMVIIHKKNDEVIGWCCTGIKEEIGQREIMYAISSRYTNQGYASQATWGLRDYLFNHTSVQQLAALAHVHNVASQRVIQKSGFRYCFTRTLDAHPYYVYTLARSDWNSLHAKNHC</sequence>
<feature type="domain" description="N-acetyltransferase" evidence="1">
    <location>
        <begin position="13"/>
        <end position="182"/>
    </location>
</feature>
<evidence type="ECO:0000313" key="3">
    <source>
        <dbReference type="Proteomes" id="UP001240171"/>
    </source>
</evidence>
<evidence type="ECO:0000313" key="2">
    <source>
        <dbReference type="EMBL" id="MDO7908403.1"/>
    </source>
</evidence>